<feature type="transmembrane region" description="Helical" evidence="1">
    <location>
        <begin position="34"/>
        <end position="52"/>
    </location>
</feature>
<dbReference type="Proteomes" id="UP000255529">
    <property type="component" value="Unassembled WGS sequence"/>
</dbReference>
<protein>
    <submittedName>
        <fullName evidence="2">Uncharacterized protein</fullName>
    </submittedName>
</protein>
<dbReference type="EMBL" id="UGYN01000002">
    <property type="protein sequence ID" value="SUI81067.1"/>
    <property type="molecule type" value="Genomic_DNA"/>
</dbReference>
<evidence type="ECO:0000256" key="1">
    <source>
        <dbReference type="SAM" id="Phobius"/>
    </source>
</evidence>
<dbReference type="AlphaFoldDB" id="A0A380AHB7"/>
<evidence type="ECO:0000313" key="2">
    <source>
        <dbReference type="EMBL" id="SUI81067.1"/>
    </source>
</evidence>
<name>A0A380AHB7_9GAMM</name>
<keyword evidence="1" id="KW-0472">Membrane</keyword>
<sequence>MSDIKFDRRADHLYRLTGEDVINYKRGKSTKGETIFYSTIFIIGILALGVVWG</sequence>
<keyword evidence="1" id="KW-1133">Transmembrane helix</keyword>
<evidence type="ECO:0000313" key="3">
    <source>
        <dbReference type="Proteomes" id="UP000255529"/>
    </source>
</evidence>
<keyword evidence="1" id="KW-0812">Transmembrane</keyword>
<accession>A0A380AHB7</accession>
<reference evidence="2 3" key="1">
    <citation type="submission" date="2018-06" db="EMBL/GenBank/DDBJ databases">
        <authorList>
            <consortium name="Pathogen Informatics"/>
            <person name="Doyle S."/>
        </authorList>
    </citation>
    <scope>NUCLEOTIDE SEQUENCE [LARGE SCALE GENOMIC DNA]</scope>
    <source>
        <strain evidence="2 3">NCTC11544</strain>
    </source>
</reference>
<proteinExistence type="predicted"/>
<organism evidence="2 3">
    <name type="scientific">Serratia quinivorans</name>
    <dbReference type="NCBI Taxonomy" id="137545"/>
    <lineage>
        <taxon>Bacteria</taxon>
        <taxon>Pseudomonadati</taxon>
        <taxon>Pseudomonadota</taxon>
        <taxon>Gammaproteobacteria</taxon>
        <taxon>Enterobacterales</taxon>
        <taxon>Yersiniaceae</taxon>
        <taxon>Serratia</taxon>
    </lineage>
</organism>
<gene>
    <name evidence="2" type="ORF">NCTC11544_04243</name>
</gene>